<protein>
    <submittedName>
        <fullName evidence="11">TonB family protein</fullName>
    </submittedName>
</protein>
<dbReference type="PRINTS" id="PR01374">
    <property type="entry name" value="TONBPROTEIN"/>
</dbReference>
<evidence type="ECO:0000256" key="5">
    <source>
        <dbReference type="ARBA" id="ARBA00022519"/>
    </source>
</evidence>
<comment type="subcellular location">
    <subcellularLocation>
        <location evidence="1">Cell inner membrane</location>
        <topology evidence="1">Single-pass membrane protein</topology>
        <orientation evidence="1">Periplasmic side</orientation>
    </subcellularLocation>
</comment>
<dbReference type="NCBIfam" id="TIGR01352">
    <property type="entry name" value="tonB_Cterm"/>
    <property type="match status" value="1"/>
</dbReference>
<dbReference type="GO" id="GO:0015031">
    <property type="term" value="P:protein transport"/>
    <property type="evidence" value="ECO:0007669"/>
    <property type="project" value="UniProtKB-KW"/>
</dbReference>
<evidence type="ECO:0000256" key="4">
    <source>
        <dbReference type="ARBA" id="ARBA00022475"/>
    </source>
</evidence>
<proteinExistence type="inferred from homology"/>
<name>A0A8J7QDC3_9BACT</name>
<dbReference type="InterPro" id="IPR003538">
    <property type="entry name" value="TonB"/>
</dbReference>
<dbReference type="GO" id="GO:0031992">
    <property type="term" value="F:energy transducer activity"/>
    <property type="evidence" value="ECO:0007669"/>
    <property type="project" value="InterPro"/>
</dbReference>
<dbReference type="InterPro" id="IPR037682">
    <property type="entry name" value="TonB_C"/>
</dbReference>
<feature type="domain" description="TonB C-terminal" evidence="10">
    <location>
        <begin position="141"/>
        <end position="234"/>
    </location>
</feature>
<dbReference type="GO" id="GO:0005886">
    <property type="term" value="C:plasma membrane"/>
    <property type="evidence" value="ECO:0007669"/>
    <property type="project" value="UniProtKB-SubCell"/>
</dbReference>
<dbReference type="AlphaFoldDB" id="A0A8J7QDC3"/>
<keyword evidence="7" id="KW-0653">Protein transport</keyword>
<keyword evidence="3" id="KW-0813">Transport</keyword>
<dbReference type="PROSITE" id="PS52015">
    <property type="entry name" value="TONB_CTD"/>
    <property type="match status" value="1"/>
</dbReference>
<keyword evidence="5" id="KW-0997">Cell inner membrane</keyword>
<dbReference type="EMBL" id="JAFREP010000001">
    <property type="protein sequence ID" value="MBO1316988.1"/>
    <property type="molecule type" value="Genomic_DNA"/>
</dbReference>
<dbReference type="RefSeq" id="WP_207856224.1">
    <property type="nucleotide sequence ID" value="NZ_JAFREP010000001.1"/>
</dbReference>
<dbReference type="Gene3D" id="3.30.1150.10">
    <property type="match status" value="1"/>
</dbReference>
<keyword evidence="12" id="KW-1185">Reference proteome</keyword>
<dbReference type="Proteomes" id="UP000664417">
    <property type="component" value="Unassembled WGS sequence"/>
</dbReference>
<dbReference type="GO" id="GO:0030288">
    <property type="term" value="C:outer membrane-bounded periplasmic space"/>
    <property type="evidence" value="ECO:0007669"/>
    <property type="project" value="InterPro"/>
</dbReference>
<evidence type="ECO:0000313" key="12">
    <source>
        <dbReference type="Proteomes" id="UP000664417"/>
    </source>
</evidence>
<keyword evidence="4" id="KW-1003">Cell membrane</keyword>
<dbReference type="GO" id="GO:0015891">
    <property type="term" value="P:siderophore transport"/>
    <property type="evidence" value="ECO:0007669"/>
    <property type="project" value="InterPro"/>
</dbReference>
<evidence type="ECO:0000256" key="3">
    <source>
        <dbReference type="ARBA" id="ARBA00022448"/>
    </source>
</evidence>
<evidence type="ECO:0000256" key="8">
    <source>
        <dbReference type="ARBA" id="ARBA00022989"/>
    </source>
</evidence>
<dbReference type="SUPFAM" id="SSF74653">
    <property type="entry name" value="TolA/TonB C-terminal domain"/>
    <property type="match status" value="1"/>
</dbReference>
<evidence type="ECO:0000256" key="1">
    <source>
        <dbReference type="ARBA" id="ARBA00004383"/>
    </source>
</evidence>
<evidence type="ECO:0000256" key="7">
    <source>
        <dbReference type="ARBA" id="ARBA00022927"/>
    </source>
</evidence>
<reference evidence="11" key="1">
    <citation type="submission" date="2021-03" db="EMBL/GenBank/DDBJ databases">
        <authorList>
            <person name="Wang G."/>
        </authorList>
    </citation>
    <scope>NUCLEOTIDE SEQUENCE</scope>
    <source>
        <strain evidence="11">KCTC 12899</strain>
    </source>
</reference>
<evidence type="ECO:0000313" key="11">
    <source>
        <dbReference type="EMBL" id="MBO1316988.1"/>
    </source>
</evidence>
<comment type="similarity">
    <text evidence="2">Belongs to the TonB family.</text>
</comment>
<comment type="caution">
    <text evidence="11">The sequence shown here is derived from an EMBL/GenBank/DDBJ whole genome shotgun (WGS) entry which is preliminary data.</text>
</comment>
<dbReference type="GO" id="GO:0055085">
    <property type="term" value="P:transmembrane transport"/>
    <property type="evidence" value="ECO:0007669"/>
    <property type="project" value="InterPro"/>
</dbReference>
<organism evidence="11 12">
    <name type="scientific">Acanthopleuribacter pedis</name>
    <dbReference type="NCBI Taxonomy" id="442870"/>
    <lineage>
        <taxon>Bacteria</taxon>
        <taxon>Pseudomonadati</taxon>
        <taxon>Acidobacteriota</taxon>
        <taxon>Holophagae</taxon>
        <taxon>Acanthopleuribacterales</taxon>
        <taxon>Acanthopleuribacteraceae</taxon>
        <taxon>Acanthopleuribacter</taxon>
    </lineage>
</organism>
<dbReference type="Pfam" id="PF03544">
    <property type="entry name" value="TonB_C"/>
    <property type="match status" value="1"/>
</dbReference>
<sequence length="234" mass="26280">MMREPDSSHSIHFDIAFARQKQQDTLPKKALLATLILTLVLIHTPMAQSRHEVVHEADAPAPNNRTILKVEHKIVYNQPTIQRRRNKRPMPDPTPREPELVQVADQELPDVDVAIFNDFTFSEDDFPDAPPVSSVLEQDALGLAPPVITKRVPPQYPKPALRVGLQGYVIVEAIMRADGTLTNVRVLRGLGKGRFGFEDAARKALEQWEFLPGELNGGKVDVRMTLKIDFSLSR</sequence>
<dbReference type="InterPro" id="IPR051045">
    <property type="entry name" value="TonB-dependent_transducer"/>
</dbReference>
<evidence type="ECO:0000256" key="6">
    <source>
        <dbReference type="ARBA" id="ARBA00022692"/>
    </source>
</evidence>
<dbReference type="PANTHER" id="PTHR33446">
    <property type="entry name" value="PROTEIN TONB-RELATED"/>
    <property type="match status" value="1"/>
</dbReference>
<keyword evidence="8" id="KW-1133">Transmembrane helix</keyword>
<evidence type="ECO:0000256" key="9">
    <source>
        <dbReference type="ARBA" id="ARBA00023136"/>
    </source>
</evidence>
<gene>
    <name evidence="11" type="ORF">J3U88_00850</name>
</gene>
<keyword evidence="9" id="KW-0472">Membrane</keyword>
<dbReference type="InterPro" id="IPR006260">
    <property type="entry name" value="TonB/TolA_C"/>
</dbReference>
<keyword evidence="6" id="KW-0812">Transmembrane</keyword>
<evidence type="ECO:0000256" key="2">
    <source>
        <dbReference type="ARBA" id="ARBA00006555"/>
    </source>
</evidence>
<evidence type="ECO:0000259" key="10">
    <source>
        <dbReference type="PROSITE" id="PS52015"/>
    </source>
</evidence>
<accession>A0A8J7QDC3</accession>